<reference evidence="2" key="1">
    <citation type="submission" date="2023-04" db="EMBL/GenBank/DDBJ databases">
        <title>Chromosome-level genome of Chaenocephalus aceratus.</title>
        <authorList>
            <person name="Park H."/>
        </authorList>
    </citation>
    <scope>NUCLEOTIDE SEQUENCE</scope>
    <source>
        <strain evidence="2">DE</strain>
        <tissue evidence="2">Muscle</tissue>
    </source>
</reference>
<organism evidence="2 3">
    <name type="scientific">Dissostichus eleginoides</name>
    <name type="common">Patagonian toothfish</name>
    <name type="synonym">Dissostichus amissus</name>
    <dbReference type="NCBI Taxonomy" id="100907"/>
    <lineage>
        <taxon>Eukaryota</taxon>
        <taxon>Metazoa</taxon>
        <taxon>Chordata</taxon>
        <taxon>Craniata</taxon>
        <taxon>Vertebrata</taxon>
        <taxon>Euteleostomi</taxon>
        <taxon>Actinopterygii</taxon>
        <taxon>Neopterygii</taxon>
        <taxon>Teleostei</taxon>
        <taxon>Neoteleostei</taxon>
        <taxon>Acanthomorphata</taxon>
        <taxon>Eupercaria</taxon>
        <taxon>Perciformes</taxon>
        <taxon>Notothenioidei</taxon>
        <taxon>Nototheniidae</taxon>
        <taxon>Dissostichus</taxon>
    </lineage>
</organism>
<name>A0AAD9F9J2_DISEL</name>
<sequence>MAELGSTSSTGPTSSTGRKRKTFMEQIKNKKKAETRRSQTRVNIGVAFQRWRLLMEHTELKSDAMVALFLLDSYEKDVSSSTPLKPGLPRPPPPAVSTISSEELSDRDEQFSVESIEEMDNSAQETALRELDASMSSQDLHIGLINADEFNDIQNSTIDWEDDSWCPDKETESASSLEEDETREVDSNSDNSEDEDYVPRICVRTGGSLTTQIYLNALPAISMEDSVYDSIDQGFPNFSARDPQNNRARDWRPPTITW</sequence>
<comment type="caution">
    <text evidence="2">The sequence shown here is derived from an EMBL/GenBank/DDBJ whole genome shotgun (WGS) entry which is preliminary data.</text>
</comment>
<feature type="compositionally biased region" description="Low complexity" evidence="1">
    <location>
        <begin position="1"/>
        <end position="16"/>
    </location>
</feature>
<feature type="region of interest" description="Disordered" evidence="1">
    <location>
        <begin position="158"/>
        <end position="195"/>
    </location>
</feature>
<feature type="region of interest" description="Disordered" evidence="1">
    <location>
        <begin position="79"/>
        <end position="110"/>
    </location>
</feature>
<evidence type="ECO:0000313" key="3">
    <source>
        <dbReference type="Proteomes" id="UP001228049"/>
    </source>
</evidence>
<dbReference type="AlphaFoldDB" id="A0AAD9F9J2"/>
<accession>A0AAD9F9J2</accession>
<proteinExistence type="predicted"/>
<feature type="region of interest" description="Disordered" evidence="1">
    <location>
        <begin position="1"/>
        <end position="38"/>
    </location>
</feature>
<protein>
    <submittedName>
        <fullName evidence="2">Zinc finger protein 692</fullName>
    </submittedName>
</protein>
<evidence type="ECO:0000313" key="2">
    <source>
        <dbReference type="EMBL" id="KAK1890675.1"/>
    </source>
</evidence>
<dbReference type="Proteomes" id="UP001228049">
    <property type="component" value="Unassembled WGS sequence"/>
</dbReference>
<feature type="region of interest" description="Disordered" evidence="1">
    <location>
        <begin position="238"/>
        <end position="258"/>
    </location>
</feature>
<dbReference type="EMBL" id="JASDAP010000015">
    <property type="protein sequence ID" value="KAK1890675.1"/>
    <property type="molecule type" value="Genomic_DNA"/>
</dbReference>
<evidence type="ECO:0000256" key="1">
    <source>
        <dbReference type="SAM" id="MobiDB-lite"/>
    </source>
</evidence>
<feature type="compositionally biased region" description="Pro residues" evidence="1">
    <location>
        <begin position="86"/>
        <end position="95"/>
    </location>
</feature>
<gene>
    <name evidence="2" type="ORF">KUDE01_009506</name>
</gene>
<keyword evidence="3" id="KW-1185">Reference proteome</keyword>